<feature type="transmembrane region" description="Helical" evidence="1">
    <location>
        <begin position="32"/>
        <end position="50"/>
    </location>
</feature>
<reference evidence="2 3" key="1">
    <citation type="submission" date="2013-11" db="EMBL/GenBank/DDBJ databases">
        <title>Complete genome sequence of Clostridum sp. M2/40.</title>
        <authorList>
            <person name="Wibberg D."/>
            <person name="Puehler A."/>
            <person name="Schlueter A."/>
        </authorList>
    </citation>
    <scope>NUCLEOTIDE SEQUENCE [LARGE SCALE GENOMIC DNA]</scope>
    <source>
        <strain evidence="3">M2/40</strain>
    </source>
</reference>
<organism evidence="2 3">
    <name type="scientific">Clostridium bornimense</name>
    <dbReference type="NCBI Taxonomy" id="1216932"/>
    <lineage>
        <taxon>Bacteria</taxon>
        <taxon>Bacillati</taxon>
        <taxon>Bacillota</taxon>
        <taxon>Clostridia</taxon>
        <taxon>Eubacteriales</taxon>
        <taxon>Clostridiaceae</taxon>
        <taxon>Clostridium</taxon>
    </lineage>
</organism>
<dbReference type="Pfam" id="PF14559">
    <property type="entry name" value="TPR_19"/>
    <property type="match status" value="1"/>
</dbReference>
<evidence type="ECO:0000313" key="3">
    <source>
        <dbReference type="Proteomes" id="UP000019426"/>
    </source>
</evidence>
<keyword evidence="1" id="KW-1133">Transmembrane helix</keyword>
<dbReference type="SUPFAM" id="SSF48452">
    <property type="entry name" value="TPR-like"/>
    <property type="match status" value="1"/>
</dbReference>
<evidence type="ECO:0000313" key="2">
    <source>
        <dbReference type="EMBL" id="CDM68115.1"/>
    </source>
</evidence>
<keyword evidence="1" id="KW-0812">Transmembrane</keyword>
<dbReference type="STRING" id="1216932.CM240_0951"/>
<dbReference type="AlphaFoldDB" id="W6SEM7"/>
<protein>
    <submittedName>
        <fullName evidence="2">Putative membrane protein</fullName>
    </submittedName>
</protein>
<dbReference type="InterPro" id="IPR011990">
    <property type="entry name" value="TPR-like_helical_dom_sf"/>
</dbReference>
<dbReference type="KEGG" id="clt:CM240_0951"/>
<dbReference type="Proteomes" id="UP000019426">
    <property type="component" value="Chromosome M2/40_rep1"/>
</dbReference>
<name>W6SEM7_9CLOT</name>
<keyword evidence="1" id="KW-0472">Membrane</keyword>
<dbReference type="Gene3D" id="1.25.40.10">
    <property type="entry name" value="Tetratricopeptide repeat domain"/>
    <property type="match status" value="1"/>
</dbReference>
<accession>W6SEM7</accession>
<dbReference type="RefSeq" id="WP_044036972.1">
    <property type="nucleotide sequence ID" value="NZ_HG917868.1"/>
</dbReference>
<gene>
    <name evidence="2" type="ORF">CM240_0951</name>
</gene>
<dbReference type="PATRIC" id="fig|1216932.3.peg.938"/>
<evidence type="ECO:0000256" key="1">
    <source>
        <dbReference type="SAM" id="Phobius"/>
    </source>
</evidence>
<dbReference type="HOGENOM" id="CLU_747416_0_0_9"/>
<dbReference type="EMBL" id="HG917868">
    <property type="protein sequence ID" value="CDM68115.1"/>
    <property type="molecule type" value="Genomic_DNA"/>
</dbReference>
<keyword evidence="3" id="KW-1185">Reference proteome</keyword>
<sequence>MLRRSRKTKFNKYSTLNSSFSKRKQKKNHKPLIISSIIIFLVGFTIYIYISSKNSTNFKLNLLLASRYYEDKKFDLSLEKYKEALKVDRTNPDIIMGLTRTYIKLEKYSEAEALLNESTSLSNGEEYLNALIDLKFKQNKTMEVYDLLVSKYNDTKDSMYKELFNKYFNVTIASNKYIYKSSEKATFNLYLTDKENNILSNLDEKIEISGDNIKDFKTSKGSATFGFSGLSEATIKVSSGLIDTSAKVLCIDDIEVVGIPTTKVKVDEELEVKIQGKSNKTTKTSNKQSTNTNKTMDLSSLNNQFVLNNGTLEKYEFSNPIITFDEKVVEKIDGDNPFEFKLKAIGAGDIKLSVQWDSFTKTTNKYINPK</sequence>
<proteinExistence type="predicted"/>